<dbReference type="EMBL" id="SJSL01000002">
    <property type="protein sequence ID" value="TCD01583.1"/>
    <property type="molecule type" value="Genomic_DNA"/>
</dbReference>
<dbReference type="OrthoDB" id="1043438at2"/>
<dbReference type="Pfam" id="PF16389">
    <property type="entry name" value="DUF4998"/>
    <property type="match status" value="1"/>
</dbReference>
<reference evidence="2 3" key="1">
    <citation type="submission" date="2019-02" db="EMBL/GenBank/DDBJ databases">
        <title>Pedobacter sp. RP-1-14 sp. nov., isolated from Arctic soil.</title>
        <authorList>
            <person name="Dahal R.H."/>
        </authorList>
    </citation>
    <scope>NUCLEOTIDE SEQUENCE [LARGE SCALE GENOMIC DNA]</scope>
    <source>
        <strain evidence="2 3">RP-1-14</strain>
    </source>
</reference>
<sequence length="398" mass="44075">MKHIFKHIAGCVLLSLIIFGCKKEDAYKDFVKGGAIIYPGKPLDLKALAGKNRAKLSWVVIDAKVSRFVIHWNNRMDSLEVPAVNTGETADTVNVIVGNLPENNYIFEIVSYDSDGNRSIKEEVATKVYGDEFIGSLLNRPIKRSGSMSGIAEVYWGTPEQSDVGVEVKYTDNSGMVRNVTVSNTDTLTTLTNYKNGTQFSYRTFFLPDTMSFDTVSTAFVSPPAPVVAYPQLSSSTFKPYVLPTDATTAWGWTLPMLWDNNTAEGSGFHTFDVAMPAHFSIDLGVVTSLHEIKVWQRVLTLYDAGNLRNFEIWGSTAPPADGSFTGWTKLGTFESIKPSGQASGYTTADGNYAKAGESFIFPDNIPDVRYLRFKVFKNWLGKNPGAIHLMEMKLWTK</sequence>
<proteinExistence type="predicted"/>
<evidence type="ECO:0000313" key="3">
    <source>
        <dbReference type="Proteomes" id="UP000293347"/>
    </source>
</evidence>
<protein>
    <recommendedName>
        <fullName evidence="1">DUF5000 domain-containing protein</fullName>
    </recommendedName>
</protein>
<dbReference type="InterPro" id="IPR032164">
    <property type="entry name" value="DUF5000"/>
</dbReference>
<comment type="caution">
    <text evidence="2">The sequence shown here is derived from an EMBL/GenBank/DDBJ whole genome shotgun (WGS) entry which is preliminary data.</text>
</comment>
<dbReference type="Gene3D" id="2.60.120.260">
    <property type="entry name" value="Galactose-binding domain-like"/>
    <property type="match status" value="1"/>
</dbReference>
<name>A0A4R0NPF1_9SPHI</name>
<dbReference type="Proteomes" id="UP000293347">
    <property type="component" value="Unassembled WGS sequence"/>
</dbReference>
<dbReference type="InterPro" id="IPR036116">
    <property type="entry name" value="FN3_sf"/>
</dbReference>
<dbReference type="AlphaFoldDB" id="A0A4R0NPF1"/>
<evidence type="ECO:0000259" key="1">
    <source>
        <dbReference type="Pfam" id="PF16391"/>
    </source>
</evidence>
<accession>A0A4R0NPF1</accession>
<dbReference type="PROSITE" id="PS51257">
    <property type="entry name" value="PROKAR_LIPOPROTEIN"/>
    <property type="match status" value="1"/>
</dbReference>
<organism evidence="2 3">
    <name type="scientific">Pedobacter psychroterrae</name>
    <dbReference type="NCBI Taxonomy" id="2530453"/>
    <lineage>
        <taxon>Bacteria</taxon>
        <taxon>Pseudomonadati</taxon>
        <taxon>Bacteroidota</taxon>
        <taxon>Sphingobacteriia</taxon>
        <taxon>Sphingobacteriales</taxon>
        <taxon>Sphingobacteriaceae</taxon>
        <taxon>Pedobacter</taxon>
    </lineage>
</organism>
<feature type="domain" description="DUF5000" evidence="1">
    <location>
        <begin position="259"/>
        <end position="396"/>
    </location>
</feature>
<dbReference type="RefSeq" id="WP_131596384.1">
    <property type="nucleotide sequence ID" value="NZ_SJSL01000002.1"/>
</dbReference>
<gene>
    <name evidence="2" type="ORF">EZ437_12710</name>
</gene>
<keyword evidence="3" id="KW-1185">Reference proteome</keyword>
<dbReference type="Pfam" id="PF16391">
    <property type="entry name" value="DUF5000"/>
    <property type="match status" value="1"/>
</dbReference>
<evidence type="ECO:0000313" key="2">
    <source>
        <dbReference type="EMBL" id="TCD01583.1"/>
    </source>
</evidence>
<dbReference type="SUPFAM" id="SSF49265">
    <property type="entry name" value="Fibronectin type III"/>
    <property type="match status" value="1"/>
</dbReference>